<accession>A0A511MZA2</accession>
<sequence>MANTNIPASFVVAGSALEFDWPDELTLQVVSVTGGTLSKNGSEVTVFPETFATGDTLLVNPTAGGAAVVKGQMLSFNLETSALRTPSGTPINRVLISKSGNLTEWVPYAPEGLYSTGGFLVAPIALNQDQPDVDAWDLLSDQITTTDTVVPTYVDIGFTGGTIHYDSTQTANTEWFVHFNNDREFLFQMVRIGFDDGGSGGSANYQLSIMDGSTVVASTSAVVSGAASNADFTFSSPTAMPAAGKLRLTRTGGTSTILPEFVGNVVAYDEGGISTDFIVRNSSGTVITSATYGTMGLHIPLIENIRDLVEAETVSVTSTSTTYSVSGMHVTRLDVPISNIEQPGVQHWIIELEALAHTHTSMAEGVAFGVQQERGQDTPATFWGLVRMNGTLAFYKDVAANNLLDGTDNLVTLDTGETYRFEFTLNTNTTNSTLHLEGIWRSSDGNQMLGSRTSPTFASSENPLFCLVAGGEGGVFAHLGVNVVRPMPVRVHRWVEWRE</sequence>
<name>A0A511MZA2_DEIC1</name>
<dbReference type="EMBL" id="BJXB01000005">
    <property type="protein sequence ID" value="GEM45923.1"/>
    <property type="molecule type" value="Genomic_DNA"/>
</dbReference>
<evidence type="ECO:0000313" key="1">
    <source>
        <dbReference type="EMBL" id="GEM45923.1"/>
    </source>
</evidence>
<keyword evidence="2" id="KW-1185">Reference proteome</keyword>
<dbReference type="AlphaFoldDB" id="A0A511MZA2"/>
<reference evidence="1 2" key="1">
    <citation type="submission" date="2019-07" db="EMBL/GenBank/DDBJ databases">
        <title>Whole genome shotgun sequence of Deinococcus cellulosilyticus NBRC 106333.</title>
        <authorList>
            <person name="Hosoyama A."/>
            <person name="Uohara A."/>
            <person name="Ohji S."/>
            <person name="Ichikawa N."/>
        </authorList>
    </citation>
    <scope>NUCLEOTIDE SEQUENCE [LARGE SCALE GENOMIC DNA]</scope>
    <source>
        <strain evidence="1 2">NBRC 106333</strain>
    </source>
</reference>
<organism evidence="1 2">
    <name type="scientific">Deinococcus cellulosilyticus (strain DSM 18568 / NBRC 106333 / KACC 11606 / 5516J-15)</name>
    <dbReference type="NCBI Taxonomy" id="1223518"/>
    <lineage>
        <taxon>Bacteria</taxon>
        <taxon>Thermotogati</taxon>
        <taxon>Deinococcota</taxon>
        <taxon>Deinococci</taxon>
        <taxon>Deinococcales</taxon>
        <taxon>Deinococcaceae</taxon>
        <taxon>Deinococcus</taxon>
    </lineage>
</organism>
<evidence type="ECO:0000313" key="2">
    <source>
        <dbReference type="Proteomes" id="UP000321306"/>
    </source>
</evidence>
<comment type="caution">
    <text evidence="1">The sequence shown here is derived from an EMBL/GenBank/DDBJ whole genome shotgun (WGS) entry which is preliminary data.</text>
</comment>
<dbReference type="OrthoDB" id="9825650at2"/>
<gene>
    <name evidence="1" type="ORF">DC3_15580</name>
</gene>
<protein>
    <submittedName>
        <fullName evidence="1">Uncharacterized protein</fullName>
    </submittedName>
</protein>
<dbReference type="Proteomes" id="UP000321306">
    <property type="component" value="Unassembled WGS sequence"/>
</dbReference>
<dbReference type="RefSeq" id="WP_146883642.1">
    <property type="nucleotide sequence ID" value="NZ_BJXB01000005.1"/>
</dbReference>
<proteinExistence type="predicted"/>